<gene>
    <name evidence="5" type="ORF">WCV65_16455</name>
</gene>
<accession>A0ABZ2NEG5</accession>
<feature type="transmembrane region" description="Helical" evidence="4">
    <location>
        <begin position="18"/>
        <end position="40"/>
    </location>
</feature>
<evidence type="ECO:0000256" key="1">
    <source>
        <dbReference type="ARBA" id="ARBA00006586"/>
    </source>
</evidence>
<dbReference type="InterPro" id="IPR002692">
    <property type="entry name" value="S45"/>
</dbReference>
<dbReference type="Proteomes" id="UP001377337">
    <property type="component" value="Chromosome"/>
</dbReference>
<dbReference type="PIRSF" id="PIRSF001227">
    <property type="entry name" value="Pen_acylase"/>
    <property type="match status" value="1"/>
</dbReference>
<dbReference type="PANTHER" id="PTHR34218">
    <property type="entry name" value="PEPTIDASE S45 PENICILLIN AMIDASE"/>
    <property type="match status" value="1"/>
</dbReference>
<evidence type="ECO:0000256" key="4">
    <source>
        <dbReference type="SAM" id="Phobius"/>
    </source>
</evidence>
<name>A0ABZ2NEG5_9BACI</name>
<dbReference type="RefSeq" id="WP_338777933.1">
    <property type="nucleotide sequence ID" value="NZ_CP147407.1"/>
</dbReference>
<dbReference type="PANTHER" id="PTHR34218:SF4">
    <property type="entry name" value="ACYL-HOMOSERINE LACTONE ACYLASE QUIP"/>
    <property type="match status" value="1"/>
</dbReference>
<proteinExistence type="inferred from homology"/>
<dbReference type="Gene3D" id="1.10.439.10">
    <property type="entry name" value="Penicillin Amidohydrolase, domain 1"/>
    <property type="match status" value="1"/>
</dbReference>
<dbReference type="InterPro" id="IPR043147">
    <property type="entry name" value="Penicillin_amidase_A-knob"/>
</dbReference>
<reference evidence="5 6" key="1">
    <citation type="submission" date="2024-02" db="EMBL/GenBank/DDBJ databases">
        <title>Seven novel Bacillus-like species.</title>
        <authorList>
            <person name="Liu G."/>
        </authorList>
    </citation>
    <scope>NUCLEOTIDE SEQUENCE [LARGE SCALE GENOMIC DNA]</scope>
    <source>
        <strain evidence="5 6">FJAT-52054</strain>
    </source>
</reference>
<dbReference type="Gene3D" id="1.10.1400.10">
    <property type="match status" value="1"/>
</dbReference>
<evidence type="ECO:0000313" key="6">
    <source>
        <dbReference type="Proteomes" id="UP001377337"/>
    </source>
</evidence>
<dbReference type="InterPro" id="IPR014395">
    <property type="entry name" value="Pen/GL7ACA/AHL_acylase"/>
</dbReference>
<dbReference type="InterPro" id="IPR043146">
    <property type="entry name" value="Penicillin_amidase_N_B-knob"/>
</dbReference>
<dbReference type="GO" id="GO:0016787">
    <property type="term" value="F:hydrolase activity"/>
    <property type="evidence" value="ECO:0007669"/>
    <property type="project" value="UniProtKB-KW"/>
</dbReference>
<sequence length="797" mass="90320">MQANTPLEIKKKRPLRKWLLISLSVFTLLLISGVIFVNVYTNRSLPKLSGETVIAGLTQETVVTRDQEGVPHIKAGSEKDLYMAQGYIQAQDRLFQMDLSRRQASGMLSEVVGEATIDRDKFFRTLGLRRAAQASLSAYDQESLQVLQWFADGVNAHIKEAKKEGKLPLEFTLLGYEPSKWTPLDSLTIGKYMAFDLGGHWQGQAFRYWAMDHLSKEEALELFPSYPKDAPAILSSYKNIKLDIQDTFASAVIPREFNGSNNWVVSGKKTVTGKPLLADDPHLGLATPSIWYQMHLTSPSQNVSGVIFAGVPGIILGHNEKIAWGVTNTGPDVQDLYIEKRSPQDDSKFLHNGKWEQAKIIKEPIAVKGKKTIPYEVTETRHGPVISEFSLDQKKDTVLAMKWTALMPSTELQAVLNMNRAQNWNEFEKALEEFHVPTQNFVFAGQDGTIAYKANGKIPIRKNGDGLLPVPGWTDDYEWSGFIPWNQLPRSVNPEEGFLATANNKVIDDRYPYHISHHWAQPYRYMRIEEFLTSKDKVTVNDMKKLQMDQKDLYAREFVPSFLKALKEQKLTSQEKGALSLLENWNYEDNPEYGAPLIFHLWMKELPRVLFADKIPEKMEELFEGKQQAVDELLRKALDGEKSVWIEEKGGIQNVLHSSLKSVLAAIQDQYGKDPKAWKWGDYHQVYFAHPLSSASPVLEWVFNRQKPLPVGGSQVTVQAAAYEENGVVDHGAPWRFVADLSDLSKAYHNNSPGQSGHFRSEWYSNQLKNWVEGTYHETSLTSYGSKKDVLKLEPGK</sequence>
<evidence type="ECO:0000256" key="2">
    <source>
        <dbReference type="ARBA" id="ARBA00022801"/>
    </source>
</evidence>
<dbReference type="InterPro" id="IPR023343">
    <property type="entry name" value="Penicillin_amidase_dom1"/>
</dbReference>
<keyword evidence="4" id="KW-0812">Transmembrane</keyword>
<organism evidence="5 6">
    <name type="scientific">Metabacillus sediminis</name>
    <dbReference type="NCBI Taxonomy" id="3117746"/>
    <lineage>
        <taxon>Bacteria</taxon>
        <taxon>Bacillati</taxon>
        <taxon>Bacillota</taxon>
        <taxon>Bacilli</taxon>
        <taxon>Bacillales</taxon>
        <taxon>Bacillaceae</taxon>
        <taxon>Metabacillus</taxon>
    </lineage>
</organism>
<protein>
    <submittedName>
        <fullName evidence="5">Penicillin acylase family protein</fullName>
        <ecNumber evidence="5">3.5.1.-</ecNumber>
    </submittedName>
</protein>
<dbReference type="EMBL" id="CP147407">
    <property type="protein sequence ID" value="WXB96114.1"/>
    <property type="molecule type" value="Genomic_DNA"/>
</dbReference>
<evidence type="ECO:0000256" key="3">
    <source>
        <dbReference type="ARBA" id="ARBA00023145"/>
    </source>
</evidence>
<evidence type="ECO:0000313" key="5">
    <source>
        <dbReference type="EMBL" id="WXB96114.1"/>
    </source>
</evidence>
<dbReference type="SUPFAM" id="SSF56235">
    <property type="entry name" value="N-terminal nucleophile aminohydrolases (Ntn hydrolases)"/>
    <property type="match status" value="1"/>
</dbReference>
<dbReference type="Gene3D" id="2.30.120.10">
    <property type="match status" value="1"/>
</dbReference>
<dbReference type="Pfam" id="PF01804">
    <property type="entry name" value="Penicil_amidase"/>
    <property type="match status" value="1"/>
</dbReference>
<keyword evidence="4" id="KW-0472">Membrane</keyword>
<keyword evidence="3" id="KW-0865">Zymogen</keyword>
<dbReference type="InterPro" id="IPR029055">
    <property type="entry name" value="Ntn_hydrolases_N"/>
</dbReference>
<keyword evidence="6" id="KW-1185">Reference proteome</keyword>
<dbReference type="EC" id="3.5.1.-" evidence="5"/>
<dbReference type="CDD" id="cd03747">
    <property type="entry name" value="Ntn_PGA_like"/>
    <property type="match status" value="1"/>
</dbReference>
<keyword evidence="2 5" id="KW-0378">Hydrolase</keyword>
<keyword evidence="4" id="KW-1133">Transmembrane helix</keyword>
<dbReference type="Gene3D" id="3.60.20.10">
    <property type="entry name" value="Glutamine Phosphoribosylpyrophosphate, subunit 1, domain 1"/>
    <property type="match status" value="1"/>
</dbReference>
<comment type="similarity">
    <text evidence="1">Belongs to the peptidase S45 family.</text>
</comment>